<dbReference type="InterPro" id="IPR010144">
    <property type="entry name" value="CRISPR-assoc_prot_Csd1-typ"/>
</dbReference>
<dbReference type="Pfam" id="PF09709">
    <property type="entry name" value="Cas_Csd1"/>
    <property type="match status" value="1"/>
</dbReference>
<dbReference type="RefSeq" id="WP_061574941.1">
    <property type="nucleotide sequence ID" value="NZ_JAABON010000010.1"/>
</dbReference>
<organism evidence="1 2">
    <name type="scientific">Heyndrickxia coagulans</name>
    <name type="common">Weizmannia coagulans</name>
    <dbReference type="NCBI Taxonomy" id="1398"/>
    <lineage>
        <taxon>Bacteria</taxon>
        <taxon>Bacillati</taxon>
        <taxon>Bacillota</taxon>
        <taxon>Bacilli</taxon>
        <taxon>Bacillales</taxon>
        <taxon>Bacillaceae</taxon>
        <taxon>Heyndrickxia</taxon>
    </lineage>
</organism>
<name>A0A150KEE3_HEYCO</name>
<evidence type="ECO:0008006" key="3">
    <source>
        <dbReference type="Google" id="ProtNLM"/>
    </source>
</evidence>
<reference evidence="1 2" key="1">
    <citation type="submission" date="2016-01" db="EMBL/GenBank/DDBJ databases">
        <title>Genome Sequences of Twelve Sporeforming Bacillus Species Isolated from Foods.</title>
        <authorList>
            <person name="Berendsen E.M."/>
            <person name="Wells-Bennik M.H."/>
            <person name="Krawcyk A.O."/>
            <person name="De Jong A."/>
            <person name="Holsappel S."/>
            <person name="Eijlander R.T."/>
            <person name="Kuipers O.P."/>
        </authorList>
    </citation>
    <scope>NUCLEOTIDE SEQUENCE [LARGE SCALE GENOMIC DNA]</scope>
    <source>
        <strain evidence="1 2">B4099</strain>
    </source>
</reference>
<dbReference type="EMBL" id="LQYI01000051">
    <property type="protein sequence ID" value="KYC69422.1"/>
    <property type="molecule type" value="Genomic_DNA"/>
</dbReference>
<dbReference type="Proteomes" id="UP000075304">
    <property type="component" value="Unassembled WGS sequence"/>
</dbReference>
<gene>
    <name evidence="1" type="ORF">B4099_3718</name>
</gene>
<sequence length="628" mass="71737">MSWLLNLYETYQANEEQVGKIEKKRNDQEYTLLPVSHTTQTAHLEVQVTEDGSFYHAEVINDKKDAITLIPCTEESSSRAGSKIAPYPLHDKLVYVAGDFVAYGEKIKKEEHFSSYIQQLGEWANSPFSNAKVRSIYAYLKKKQLIHDLVEAGILFLDNNGKLIDKWDSKYGDKPPLYSTVTGGIDSAFVRFTVYSPEKVLSKVWKDPEMYESYIKFYNQHLSDRDLCYVTGEFLPSTERHANKIRNSGDKAKLISANDSAGFTYRGRFTESKQVANISYKASQKAHNALKWLINRQGKIIDNRVFLVWENGGNEVPSVTEDSYDITSLDPFANGSNPKIAFTNREFARKFSKAMDGYKSNLSTEASINILVLDSATTGRMAVLYYRNLNKEIYFENLVKWHTTCAWLHRYRKNDDNKPISFFGAPATKDIAFAAYGPNASDKVVKGLMERMLPCIVEGRRIPTDIVRSAFRRASNPVALEKWEWEKTLSIACALINKEEGYNLALDKENNNRDYLFGRLLAIADVLERNALDSNENRATNAVRYMNAFSQHPARTWGTIQASLQPYQVRLGKKGTYYAMLIDEVASKLQYEDFNDRPLSGKFLLGFYSQRYDLYQKKETSTVGQTKE</sequence>
<proteinExistence type="predicted"/>
<comment type="caution">
    <text evidence="1">The sequence shown here is derived from an EMBL/GenBank/DDBJ whole genome shotgun (WGS) entry which is preliminary data.</text>
</comment>
<dbReference type="PATRIC" id="fig|1398.25.peg.3055"/>
<dbReference type="NCBIfam" id="TIGR01863">
    <property type="entry name" value="cas_Csd1"/>
    <property type="match status" value="1"/>
</dbReference>
<evidence type="ECO:0000313" key="1">
    <source>
        <dbReference type="EMBL" id="KYC69422.1"/>
    </source>
</evidence>
<dbReference type="AlphaFoldDB" id="A0A150KEE3"/>
<dbReference type="CDD" id="cd09757">
    <property type="entry name" value="Cas8c_I-C"/>
    <property type="match status" value="1"/>
</dbReference>
<evidence type="ECO:0000313" key="2">
    <source>
        <dbReference type="Proteomes" id="UP000075304"/>
    </source>
</evidence>
<accession>A0A150KEE3</accession>
<protein>
    <recommendedName>
        <fullName evidence="3">Type I-C CRISPR-associated protein Cas8c/Csd1</fullName>
    </recommendedName>
</protein>